<evidence type="ECO:0000313" key="2">
    <source>
        <dbReference type="Proteomes" id="UP000789920"/>
    </source>
</evidence>
<evidence type="ECO:0000313" key="1">
    <source>
        <dbReference type="EMBL" id="CAG8849506.1"/>
    </source>
</evidence>
<feature type="non-terminal residue" evidence="1">
    <location>
        <position position="1"/>
    </location>
</feature>
<dbReference type="EMBL" id="CAJVQC010165864">
    <property type="protein sequence ID" value="CAG8849506.1"/>
    <property type="molecule type" value="Genomic_DNA"/>
</dbReference>
<sequence>GIKADMIQRIREHSTKPASKLGAPVWSNDMDDEPYSVTDNDENVNNDKRDNQVIDLKNGDRDTSIRTLRERALRTRCNNLVEPSTSNQDADEPDQIQETSSPTNTLPKRTSK</sequence>
<reference evidence="1" key="1">
    <citation type="submission" date="2021-06" db="EMBL/GenBank/DDBJ databases">
        <authorList>
            <person name="Kallberg Y."/>
            <person name="Tangrot J."/>
            <person name="Rosling A."/>
        </authorList>
    </citation>
    <scope>NUCLEOTIDE SEQUENCE</scope>
    <source>
        <strain evidence="1">MA461A</strain>
    </source>
</reference>
<gene>
    <name evidence="1" type="ORF">RPERSI_LOCUS35623</name>
</gene>
<accession>A0ACA9SW29</accession>
<name>A0ACA9SW29_9GLOM</name>
<keyword evidence="2" id="KW-1185">Reference proteome</keyword>
<organism evidence="1 2">
    <name type="scientific">Racocetra persica</name>
    <dbReference type="NCBI Taxonomy" id="160502"/>
    <lineage>
        <taxon>Eukaryota</taxon>
        <taxon>Fungi</taxon>
        <taxon>Fungi incertae sedis</taxon>
        <taxon>Mucoromycota</taxon>
        <taxon>Glomeromycotina</taxon>
        <taxon>Glomeromycetes</taxon>
        <taxon>Diversisporales</taxon>
        <taxon>Gigasporaceae</taxon>
        <taxon>Racocetra</taxon>
    </lineage>
</organism>
<proteinExistence type="predicted"/>
<comment type="caution">
    <text evidence="1">The sequence shown here is derived from an EMBL/GenBank/DDBJ whole genome shotgun (WGS) entry which is preliminary data.</text>
</comment>
<dbReference type="Proteomes" id="UP000789920">
    <property type="component" value="Unassembled WGS sequence"/>
</dbReference>
<protein>
    <submittedName>
        <fullName evidence="1">25069_t:CDS:1</fullName>
    </submittedName>
</protein>